<accession>A0AAX3AI94</accession>
<proteinExistence type="predicted"/>
<keyword evidence="1" id="KW-0614">Plasmid</keyword>
<name>A0AAX3AI94_9ENTR</name>
<protein>
    <submittedName>
        <fullName evidence="1">Uncharacterized protein</fullName>
    </submittedName>
</protein>
<sequence length="102" mass="11106">MSIQLKWRCIYSLFGPGSYGTTVGTCQLFCGEQGEGNIPPLVSRCTAKEGAECLTESSCSGSERPDKREKYPFIPKPTSAFNVASTFLKHAKSVSYTAGWAR</sequence>
<organism evidence="1 2">
    <name type="scientific">Enterobacter hormaechei subsp. steigerwaltii</name>
    <dbReference type="NCBI Taxonomy" id="299766"/>
    <lineage>
        <taxon>Bacteria</taxon>
        <taxon>Pseudomonadati</taxon>
        <taxon>Pseudomonadota</taxon>
        <taxon>Gammaproteobacteria</taxon>
        <taxon>Enterobacterales</taxon>
        <taxon>Enterobacteriaceae</taxon>
        <taxon>Enterobacter</taxon>
        <taxon>Enterobacter cloacae complex</taxon>
    </lineage>
</organism>
<dbReference type="EMBL" id="MZ855470">
    <property type="protein sequence ID" value="UOL53302.1"/>
    <property type="molecule type" value="Genomic_DNA"/>
</dbReference>
<dbReference type="AlphaFoldDB" id="A0AAX3AI94"/>
<dbReference type="Proteomes" id="UP000828552">
    <property type="component" value="Plasmid p7994H"/>
</dbReference>
<evidence type="ECO:0000313" key="1">
    <source>
        <dbReference type="EMBL" id="UOL53302.1"/>
    </source>
</evidence>
<reference evidence="1 2" key="1">
    <citation type="journal article" date="2022" name="J. Antimicrob. Chemother.">
        <title>Multiple secondary outbreaks of NDM-producing Enterobacter hormaechei in the context of endemic NDM-producing Klebsiella pneumoniae.</title>
        <authorList>
            <person name="Izdebski R."/>
            <person name="Biedrzycka M."/>
            <person name="Urbanowicz P."/>
            <person name="Papierowska-Kozdoj W."/>
            <person name="Dominiak M."/>
            <person name="Zabicka D."/>
            <person name="Gniadkowski M."/>
        </authorList>
    </citation>
    <scope>NUCLEOTIDE SEQUENCE [LARGE SCALE GENOMIC DNA]</scope>
    <source>
        <strain evidence="1 2">NMI7994_17</strain>
    </source>
</reference>
<evidence type="ECO:0000313" key="2">
    <source>
        <dbReference type="Proteomes" id="UP000828552"/>
    </source>
</evidence>
<geneLocation type="plasmid" evidence="1 2">
    <name>p7994H</name>
</geneLocation>